<proteinExistence type="predicted"/>
<feature type="region of interest" description="Disordered" evidence="1">
    <location>
        <begin position="78"/>
        <end position="110"/>
    </location>
</feature>
<protein>
    <submittedName>
        <fullName evidence="2">Uncharacterized protein</fullName>
    </submittedName>
</protein>
<dbReference type="Proteomes" id="UP000689195">
    <property type="component" value="Unassembled WGS sequence"/>
</dbReference>
<evidence type="ECO:0000256" key="1">
    <source>
        <dbReference type="SAM" id="MobiDB-lite"/>
    </source>
</evidence>
<sequence>MTLDNYMKGDQIESITSEISQGMEQDSNHPQIYDDSEQFQLFQHKDMGDLSDTLEKEYNSQNIENEFSFTNGQQYYKQNSLSSQNSSSKTKYDLQEKDDESQSSRKKLIKKQKIQTALPGESKNLHKCYGRQLQLFIKNFCNKTNNLIVKENQDIMQFLQIPGDKIGKFELNQILNSPLGKIISKEFFGQCLWKYNVVKESKTSVSSLFRHNIEPFWEVNKKKKLAM</sequence>
<gene>
    <name evidence="2" type="ORF">PPENT_87.1.T0730032</name>
</gene>
<evidence type="ECO:0000313" key="2">
    <source>
        <dbReference type="EMBL" id="CAD8179859.1"/>
    </source>
</evidence>
<accession>A0A8S1VVN2</accession>
<comment type="caution">
    <text evidence="2">The sequence shown here is derived from an EMBL/GenBank/DDBJ whole genome shotgun (WGS) entry which is preliminary data.</text>
</comment>
<evidence type="ECO:0000313" key="3">
    <source>
        <dbReference type="Proteomes" id="UP000689195"/>
    </source>
</evidence>
<dbReference type="EMBL" id="CAJJDO010000073">
    <property type="protein sequence ID" value="CAD8179859.1"/>
    <property type="molecule type" value="Genomic_DNA"/>
</dbReference>
<dbReference type="OrthoDB" id="10506488at2759"/>
<dbReference type="AlphaFoldDB" id="A0A8S1VVN2"/>
<feature type="compositionally biased region" description="Low complexity" evidence="1">
    <location>
        <begin position="78"/>
        <end position="89"/>
    </location>
</feature>
<name>A0A8S1VVN2_9CILI</name>
<reference evidence="2" key="1">
    <citation type="submission" date="2021-01" db="EMBL/GenBank/DDBJ databases">
        <authorList>
            <consortium name="Genoscope - CEA"/>
            <person name="William W."/>
        </authorList>
    </citation>
    <scope>NUCLEOTIDE SEQUENCE</scope>
</reference>
<feature type="compositionally biased region" description="Basic and acidic residues" evidence="1">
    <location>
        <begin position="90"/>
        <end position="103"/>
    </location>
</feature>
<keyword evidence="3" id="KW-1185">Reference proteome</keyword>
<organism evidence="2 3">
    <name type="scientific">Paramecium pentaurelia</name>
    <dbReference type="NCBI Taxonomy" id="43138"/>
    <lineage>
        <taxon>Eukaryota</taxon>
        <taxon>Sar</taxon>
        <taxon>Alveolata</taxon>
        <taxon>Ciliophora</taxon>
        <taxon>Intramacronucleata</taxon>
        <taxon>Oligohymenophorea</taxon>
        <taxon>Peniculida</taxon>
        <taxon>Parameciidae</taxon>
        <taxon>Paramecium</taxon>
    </lineage>
</organism>